<feature type="transmembrane region" description="Helical" evidence="10">
    <location>
        <begin position="81"/>
        <end position="98"/>
    </location>
</feature>
<comment type="subcellular location">
    <subcellularLocation>
        <location evidence="1">Cell membrane</location>
        <topology evidence="1">Multi-pass membrane protein</topology>
    </subcellularLocation>
</comment>
<proteinExistence type="predicted"/>
<feature type="transmembrane region" description="Helical" evidence="10">
    <location>
        <begin position="365"/>
        <end position="388"/>
    </location>
</feature>
<feature type="transmembrane region" description="Helical" evidence="10">
    <location>
        <begin position="28"/>
        <end position="47"/>
    </location>
</feature>
<name>A0ABV8VT74_9BACI</name>
<feature type="transmembrane region" description="Helical" evidence="10">
    <location>
        <begin position="182"/>
        <end position="204"/>
    </location>
</feature>
<keyword evidence="3" id="KW-1003">Cell membrane</keyword>
<keyword evidence="7" id="KW-0406">Ion transport</keyword>
<keyword evidence="4 10" id="KW-0812">Transmembrane</keyword>
<dbReference type="Gene3D" id="6.10.140.1330">
    <property type="match status" value="1"/>
</dbReference>
<evidence type="ECO:0000256" key="2">
    <source>
        <dbReference type="ARBA" id="ARBA00022448"/>
    </source>
</evidence>
<evidence type="ECO:0000256" key="3">
    <source>
        <dbReference type="ARBA" id="ARBA00022475"/>
    </source>
</evidence>
<dbReference type="Pfam" id="PF00999">
    <property type="entry name" value="Na_H_Exchanger"/>
    <property type="match status" value="1"/>
</dbReference>
<feature type="transmembrane region" description="Helical" evidence="10">
    <location>
        <begin position="269"/>
        <end position="290"/>
    </location>
</feature>
<dbReference type="PANTHER" id="PTHR10110">
    <property type="entry name" value="SODIUM/HYDROGEN EXCHANGER"/>
    <property type="match status" value="1"/>
</dbReference>
<evidence type="ECO:0000256" key="1">
    <source>
        <dbReference type="ARBA" id="ARBA00004651"/>
    </source>
</evidence>
<evidence type="ECO:0000256" key="9">
    <source>
        <dbReference type="ARBA" id="ARBA00023201"/>
    </source>
</evidence>
<accession>A0ABV8VT74</accession>
<dbReference type="Proteomes" id="UP001595880">
    <property type="component" value="Unassembled WGS sequence"/>
</dbReference>
<evidence type="ECO:0000256" key="4">
    <source>
        <dbReference type="ARBA" id="ARBA00022692"/>
    </source>
</evidence>
<feature type="domain" description="Cation/H+ exchanger transmembrane" evidence="11">
    <location>
        <begin position="8"/>
        <end position="390"/>
    </location>
</feature>
<feature type="transmembrane region" description="Helical" evidence="10">
    <location>
        <begin position="331"/>
        <end position="353"/>
    </location>
</feature>
<evidence type="ECO:0000313" key="13">
    <source>
        <dbReference type="Proteomes" id="UP001595880"/>
    </source>
</evidence>
<dbReference type="InterPro" id="IPR006153">
    <property type="entry name" value="Cation/H_exchanger_TM"/>
</dbReference>
<keyword evidence="9" id="KW-0739">Sodium transport</keyword>
<gene>
    <name evidence="12" type="ORF">ACFOZ1_03575</name>
</gene>
<evidence type="ECO:0000256" key="7">
    <source>
        <dbReference type="ARBA" id="ARBA00023065"/>
    </source>
</evidence>
<keyword evidence="8 10" id="KW-0472">Membrane</keyword>
<feature type="transmembrane region" description="Helical" evidence="10">
    <location>
        <begin position="296"/>
        <end position="319"/>
    </location>
</feature>
<evidence type="ECO:0000256" key="5">
    <source>
        <dbReference type="ARBA" id="ARBA00022989"/>
    </source>
</evidence>
<keyword evidence="6" id="KW-0915">Sodium</keyword>
<keyword evidence="2" id="KW-0813">Transport</keyword>
<dbReference type="PANTHER" id="PTHR10110:SF86">
    <property type="entry name" value="SODIUM_HYDROGEN EXCHANGER 7"/>
    <property type="match status" value="1"/>
</dbReference>
<dbReference type="RefSeq" id="WP_390195955.1">
    <property type="nucleotide sequence ID" value="NZ_JBHSDV010000001.1"/>
</dbReference>
<comment type="caution">
    <text evidence="12">The sequence shown here is derived from an EMBL/GenBank/DDBJ whole genome shotgun (WGS) entry which is preliminary data.</text>
</comment>
<keyword evidence="5 10" id="KW-1133">Transmembrane helix</keyword>
<evidence type="ECO:0000313" key="12">
    <source>
        <dbReference type="EMBL" id="MFC4386884.1"/>
    </source>
</evidence>
<feature type="transmembrane region" description="Helical" evidence="10">
    <location>
        <begin position="54"/>
        <end position="75"/>
    </location>
</feature>
<evidence type="ECO:0000259" key="11">
    <source>
        <dbReference type="Pfam" id="PF00999"/>
    </source>
</evidence>
<sequence length="393" mass="43112">MELIQLIILLLIGYIVFTIDTKQENFPVPTVLLLIGMGLSFLSFFGSIKVTENVIYHIFIPALLFISAYQFPISGLKKNKQLITLLATVGIVLTVLLLGSITWGISLLFMPLSFVSALVIAAILTPTDPVSVVSIIKKATGNEQLANTVEGESMLNDGTSIVVYTSLAALLQKSTSFHITDFFVDFAITSIGGITVGLICGFLVTKMIHYSHHRQYQLMLSIILAYGSFMLAEQIHVSGVLAVVASGMMISKAYGNSEKEDHFRASLDGFWEIIEVSLLALLFLLIGIEITEYLQVSYFVFGLCIFICTIIVRFIVIYLMSSIVQKHDYRYNLLMSWAGLKGSMSVFLILSLSATNGSSDVTDKIVGICFSVVILSLIVQSLTISPLAKKVLK</sequence>
<organism evidence="12 13">
    <name type="scientific">Gracilibacillus marinus</name>
    <dbReference type="NCBI Taxonomy" id="630535"/>
    <lineage>
        <taxon>Bacteria</taxon>
        <taxon>Bacillati</taxon>
        <taxon>Bacillota</taxon>
        <taxon>Bacilli</taxon>
        <taxon>Bacillales</taxon>
        <taxon>Bacillaceae</taxon>
        <taxon>Gracilibacillus</taxon>
    </lineage>
</organism>
<evidence type="ECO:0000256" key="8">
    <source>
        <dbReference type="ARBA" id="ARBA00023136"/>
    </source>
</evidence>
<evidence type="ECO:0000256" key="10">
    <source>
        <dbReference type="SAM" id="Phobius"/>
    </source>
</evidence>
<dbReference type="EMBL" id="JBHSDV010000001">
    <property type="protein sequence ID" value="MFC4386884.1"/>
    <property type="molecule type" value="Genomic_DNA"/>
</dbReference>
<dbReference type="InterPro" id="IPR018422">
    <property type="entry name" value="Cation/H_exchanger_CPA1"/>
</dbReference>
<reference evidence="13" key="1">
    <citation type="journal article" date="2019" name="Int. J. Syst. Evol. Microbiol.">
        <title>The Global Catalogue of Microorganisms (GCM) 10K type strain sequencing project: providing services to taxonomists for standard genome sequencing and annotation.</title>
        <authorList>
            <consortium name="The Broad Institute Genomics Platform"/>
            <consortium name="The Broad Institute Genome Sequencing Center for Infectious Disease"/>
            <person name="Wu L."/>
            <person name="Ma J."/>
        </authorList>
    </citation>
    <scope>NUCLEOTIDE SEQUENCE [LARGE SCALE GENOMIC DNA]</scope>
    <source>
        <strain evidence="13">KACC 14058</strain>
    </source>
</reference>
<keyword evidence="13" id="KW-1185">Reference proteome</keyword>
<protein>
    <submittedName>
        <fullName evidence="12">Cation:proton antiporter</fullName>
    </submittedName>
</protein>
<evidence type="ECO:0000256" key="6">
    <source>
        <dbReference type="ARBA" id="ARBA00023053"/>
    </source>
</evidence>